<dbReference type="SUPFAM" id="SSF54768">
    <property type="entry name" value="dsRNA-binding domain-like"/>
    <property type="match status" value="1"/>
</dbReference>
<dbReference type="FunFam" id="3.30.160.20:FF:000022">
    <property type="entry name" value="28S ribosomal protein S5, mitochondrial"/>
    <property type="match status" value="1"/>
</dbReference>
<evidence type="ECO:0000256" key="2">
    <source>
        <dbReference type="ARBA" id="ARBA00008945"/>
    </source>
</evidence>
<dbReference type="InterPro" id="IPR014721">
    <property type="entry name" value="Ribsml_uS5_D2-typ_fold_subgr"/>
</dbReference>
<proteinExistence type="inferred from homology"/>
<dbReference type="PANTHER" id="PTHR48277">
    <property type="entry name" value="MITOCHONDRIAL RIBOSOMAL PROTEIN S5"/>
    <property type="match status" value="1"/>
</dbReference>
<evidence type="ECO:0000259" key="11">
    <source>
        <dbReference type="PROSITE" id="PS50881"/>
    </source>
</evidence>
<dbReference type="eggNOG" id="KOG2646">
    <property type="taxonomic scope" value="Eukaryota"/>
</dbReference>
<dbReference type="STRING" id="1220924.W2SAM2"/>
<evidence type="ECO:0000256" key="9">
    <source>
        <dbReference type="RuleBase" id="RU003823"/>
    </source>
</evidence>
<dbReference type="GO" id="GO:0005763">
    <property type="term" value="C:mitochondrial small ribosomal subunit"/>
    <property type="evidence" value="ECO:0007669"/>
    <property type="project" value="UniProtKB-ARBA"/>
</dbReference>
<dbReference type="Pfam" id="PF03719">
    <property type="entry name" value="Ribosomal_S5_C"/>
    <property type="match status" value="1"/>
</dbReference>
<dbReference type="GO" id="GO:0003735">
    <property type="term" value="F:structural constituent of ribosome"/>
    <property type="evidence" value="ECO:0007669"/>
    <property type="project" value="UniProtKB-UniRule"/>
</dbReference>
<evidence type="ECO:0000256" key="5">
    <source>
        <dbReference type="ARBA" id="ARBA00023274"/>
    </source>
</evidence>
<dbReference type="FunFam" id="3.30.230.10:FF:000041">
    <property type="entry name" value="37S ribosomal protein S5"/>
    <property type="match status" value="1"/>
</dbReference>
<evidence type="ECO:0000256" key="10">
    <source>
        <dbReference type="SAM" id="MobiDB-lite"/>
    </source>
</evidence>
<keyword evidence="13" id="KW-1185">Reference proteome</keyword>
<dbReference type="InterPro" id="IPR020568">
    <property type="entry name" value="Ribosomal_Su5_D2-typ_SF"/>
</dbReference>
<comment type="function">
    <text evidence="6">Component of the mitochondrial ribosome (mitoribosome), a dedicated translation machinery responsible for the synthesis of mitochondrial genome-encoded proteins, including at least some of the essential transmembrane subunits of the mitochondrial respiratory chain. The mitoribosomes are attached to the mitochondrial inner membrane and translation products are cotranslationally integrated into the membrane.</text>
</comment>
<dbReference type="VEuPathDB" id="FungiDB:HMPREF1541_09949"/>
<evidence type="ECO:0000256" key="6">
    <source>
        <dbReference type="ARBA" id="ARBA00037226"/>
    </source>
</evidence>
<comment type="similarity">
    <text evidence="2 9">Belongs to the universal ribosomal protein uS5 family.</text>
</comment>
<reference evidence="12 13" key="1">
    <citation type="submission" date="2013-03" db="EMBL/GenBank/DDBJ databases">
        <title>The Genome Sequence of Phialophora europaea CBS 101466.</title>
        <authorList>
            <consortium name="The Broad Institute Genomics Platform"/>
            <person name="Cuomo C."/>
            <person name="de Hoog S."/>
            <person name="Gorbushina A."/>
            <person name="Walker B."/>
            <person name="Young S.K."/>
            <person name="Zeng Q."/>
            <person name="Gargeya S."/>
            <person name="Fitzgerald M."/>
            <person name="Haas B."/>
            <person name="Abouelleil A."/>
            <person name="Allen A.W."/>
            <person name="Alvarado L."/>
            <person name="Arachchi H.M."/>
            <person name="Berlin A.M."/>
            <person name="Chapman S.B."/>
            <person name="Gainer-Dewar J."/>
            <person name="Goldberg J."/>
            <person name="Griggs A."/>
            <person name="Gujja S."/>
            <person name="Hansen M."/>
            <person name="Howarth C."/>
            <person name="Imamovic A."/>
            <person name="Ireland A."/>
            <person name="Larimer J."/>
            <person name="McCowan C."/>
            <person name="Murphy C."/>
            <person name="Pearson M."/>
            <person name="Poon T.W."/>
            <person name="Priest M."/>
            <person name="Roberts A."/>
            <person name="Saif S."/>
            <person name="Shea T."/>
            <person name="Sisk P."/>
            <person name="Sykes S."/>
            <person name="Wortman J."/>
            <person name="Nusbaum C."/>
            <person name="Birren B."/>
        </authorList>
    </citation>
    <scope>NUCLEOTIDE SEQUENCE [LARGE SCALE GENOMIC DNA]</scope>
    <source>
        <strain evidence="12 13">CBS 101466</strain>
    </source>
</reference>
<dbReference type="GO" id="GO:0003723">
    <property type="term" value="F:RNA binding"/>
    <property type="evidence" value="ECO:0007669"/>
    <property type="project" value="InterPro"/>
</dbReference>
<feature type="domain" description="S5 DRBM" evidence="11">
    <location>
        <begin position="245"/>
        <end position="308"/>
    </location>
</feature>
<comment type="subcellular location">
    <subcellularLocation>
        <location evidence="1">Mitochondrion</location>
    </subcellularLocation>
</comment>
<evidence type="ECO:0000256" key="3">
    <source>
        <dbReference type="ARBA" id="ARBA00022980"/>
    </source>
</evidence>
<sequence>MSIARPSQFILCLCRRSTRSTIPRSRRALHSTPVRAAADDPEDVETINIPNEGRKSRLTPNEKWKQRYDERQVEAIQAAKEVIGDKFQKGRNVPRTDPWSVDYYDSFEKIDPVVDQPVRAPWTNLDDAQRLRTSDEGDADFQKFLESRPAEEDANGEPIAMQYVKYLESMRLTSGRKEAELDAPSAMMPSIPSPPKPVAKVQPNRRVQDEDDDDKPNAKPDSASTPETLRLMQMTGLSGRELAALRVKTIVVRRVANQTRLGKIYKQYFLSIAGNQNGMLGVGEGKADEGSAARFQSQARAIRAMQPIKRYEKRTIFGTVSGKVSATELELYARPPGFGLRCQRLIWEMANCAGIYDLAARVTRARNPMNTVKATYQALLAQKDPEDIARARGKKLVDVRKVYYAGNLT</sequence>
<evidence type="ECO:0000256" key="1">
    <source>
        <dbReference type="ARBA" id="ARBA00004173"/>
    </source>
</evidence>
<keyword evidence="4" id="KW-0496">Mitochondrion</keyword>
<evidence type="ECO:0000256" key="7">
    <source>
        <dbReference type="ARBA" id="ARBA00039335"/>
    </source>
</evidence>
<dbReference type="EMBL" id="KB822713">
    <property type="protein sequence ID" value="ETN45073.1"/>
    <property type="molecule type" value="Genomic_DNA"/>
</dbReference>
<dbReference type="Gene3D" id="3.30.160.20">
    <property type="match status" value="1"/>
</dbReference>
<dbReference type="SUPFAM" id="SSF54211">
    <property type="entry name" value="Ribosomal protein S5 domain 2-like"/>
    <property type="match status" value="1"/>
</dbReference>
<dbReference type="InterPro" id="IPR000851">
    <property type="entry name" value="Ribosomal_uS5"/>
</dbReference>
<dbReference type="Gene3D" id="3.30.230.10">
    <property type="match status" value="1"/>
</dbReference>
<evidence type="ECO:0000256" key="8">
    <source>
        <dbReference type="PROSITE-ProRule" id="PRU00268"/>
    </source>
</evidence>
<gene>
    <name evidence="12" type="ORF">HMPREF1541_09949</name>
</gene>
<dbReference type="AlphaFoldDB" id="W2SAM2"/>
<dbReference type="GeneID" id="19977288"/>
<name>W2SAM2_CYPE1</name>
<dbReference type="Pfam" id="PF00333">
    <property type="entry name" value="Ribosomal_S5"/>
    <property type="match status" value="1"/>
</dbReference>
<feature type="region of interest" description="Disordered" evidence="10">
    <location>
        <begin position="180"/>
        <end position="229"/>
    </location>
</feature>
<dbReference type="InterPro" id="IPR013810">
    <property type="entry name" value="Ribosomal_uS5_N"/>
</dbReference>
<dbReference type="PROSITE" id="PS50881">
    <property type="entry name" value="S5_DSRBD"/>
    <property type="match status" value="1"/>
</dbReference>
<dbReference type="InterPro" id="IPR005324">
    <property type="entry name" value="Ribosomal_uS5_C"/>
</dbReference>
<dbReference type="Proteomes" id="UP000030752">
    <property type="component" value="Unassembled WGS sequence"/>
</dbReference>
<dbReference type="InParanoid" id="W2SAM2"/>
<accession>W2SAM2</accession>
<evidence type="ECO:0000313" key="13">
    <source>
        <dbReference type="Proteomes" id="UP000030752"/>
    </source>
</evidence>
<dbReference type="GO" id="GO:0006412">
    <property type="term" value="P:translation"/>
    <property type="evidence" value="ECO:0007669"/>
    <property type="project" value="InterPro"/>
</dbReference>
<dbReference type="PANTHER" id="PTHR48277:SF1">
    <property type="entry name" value="MITOCHONDRIAL RIBOSOMAL PROTEIN S5"/>
    <property type="match status" value="1"/>
</dbReference>
<dbReference type="HOGENOM" id="CLU_037994_1_0_1"/>
<dbReference type="RefSeq" id="XP_008712843.1">
    <property type="nucleotide sequence ID" value="XM_008714621.1"/>
</dbReference>
<organism evidence="12 13">
    <name type="scientific">Cyphellophora europaea (strain CBS 101466)</name>
    <name type="common">Phialophora europaea</name>
    <dbReference type="NCBI Taxonomy" id="1220924"/>
    <lineage>
        <taxon>Eukaryota</taxon>
        <taxon>Fungi</taxon>
        <taxon>Dikarya</taxon>
        <taxon>Ascomycota</taxon>
        <taxon>Pezizomycotina</taxon>
        <taxon>Eurotiomycetes</taxon>
        <taxon>Chaetothyriomycetidae</taxon>
        <taxon>Chaetothyriales</taxon>
        <taxon>Cyphellophoraceae</taxon>
        <taxon>Cyphellophora</taxon>
    </lineage>
</organism>
<evidence type="ECO:0000313" key="12">
    <source>
        <dbReference type="EMBL" id="ETN45073.1"/>
    </source>
</evidence>
<keyword evidence="3 8" id="KW-0689">Ribosomal protein</keyword>
<dbReference type="OrthoDB" id="309483at2759"/>
<protein>
    <recommendedName>
        <fullName evidence="7">Small ribosomal subunit protein uS5m</fullName>
    </recommendedName>
</protein>
<evidence type="ECO:0000256" key="4">
    <source>
        <dbReference type="ARBA" id="ARBA00023128"/>
    </source>
</evidence>
<keyword evidence="5 8" id="KW-0687">Ribonucleoprotein</keyword>